<evidence type="ECO:0000259" key="2">
    <source>
        <dbReference type="Pfam" id="PF18718"/>
    </source>
</evidence>
<dbReference type="InterPro" id="IPR040898">
    <property type="entry name" value="CxC6"/>
</dbReference>
<protein>
    <recommendedName>
        <fullName evidence="6">CxC5 like cysteine cluster associated with KDZ domain-containing protein</fullName>
    </recommendedName>
</protein>
<gene>
    <name evidence="4" type="ORF">DFH08DRAFT_706356</name>
</gene>
<dbReference type="InterPro" id="IPR041539">
    <property type="entry name" value="CxC5"/>
</dbReference>
<sequence length="535" mass="60609">YLFILAAPGAQSIVPPVTACTRPECNNANLSEKRIVEARLYTLRRGIIPIFSKSLYCRGCHTRYYHNYSVSEAENPEAQRQYYAVEVPKYIHVFESCYVEQELCHYFGSQLCLNHSTSKGIAKVYNLSLAHTSEDHSASHLKDELEGDLVLEAFFLDAILRDKAHRGLCLSLPHHGLQNHRLDAVLAKRNYIMVGTGQEMWAHTCSRCTRIYEGEDGNWYRMSAGVHDGVAVRMHACCVHGCTEALLNQRHLYCHSHRDLMNVCCVRGCNTPTEPGFRTCTEPTHRAFQMAAEQKNTAMFQLHSRLRQTGVSQASLAGASGYSRDPLHQEPQQDPGTEPAANPKLKGHLHRGWTNNEQLFVRCCGMIISRATFFGSEGVSGVNTFLKATFPPQYPGSMPSYMFYDNNCSFLKHLKTCDDHYFDNVGLPVDVFHFKCKHTENDIFCQMYCNPALFQELIGSDGKWVFNSSAAEQANVWFGKFKNVVQEMPVIRYNFFLDEMIAIHNKQTATELESQGHMPHLLSEAFLRGHSSHSN</sequence>
<name>A0AAD6ZRU3_9AGAR</name>
<accession>A0AAD6ZRU3</accession>
<dbReference type="Proteomes" id="UP001218218">
    <property type="component" value="Unassembled WGS sequence"/>
</dbReference>
<dbReference type="Pfam" id="PF18721">
    <property type="entry name" value="CxC6"/>
    <property type="match status" value="1"/>
</dbReference>
<feature type="non-terminal residue" evidence="4">
    <location>
        <position position="535"/>
    </location>
</feature>
<evidence type="ECO:0000313" key="5">
    <source>
        <dbReference type="Proteomes" id="UP001218218"/>
    </source>
</evidence>
<dbReference type="AlphaFoldDB" id="A0AAD6ZRU3"/>
<organism evidence="4 5">
    <name type="scientific">Mycena albidolilacea</name>
    <dbReference type="NCBI Taxonomy" id="1033008"/>
    <lineage>
        <taxon>Eukaryota</taxon>
        <taxon>Fungi</taxon>
        <taxon>Dikarya</taxon>
        <taxon>Basidiomycota</taxon>
        <taxon>Agaricomycotina</taxon>
        <taxon>Agaricomycetes</taxon>
        <taxon>Agaricomycetidae</taxon>
        <taxon>Agaricales</taxon>
        <taxon>Marasmiineae</taxon>
        <taxon>Mycenaceae</taxon>
        <taxon>Mycena</taxon>
    </lineage>
</organism>
<evidence type="ECO:0000313" key="4">
    <source>
        <dbReference type="EMBL" id="KAJ7336318.1"/>
    </source>
</evidence>
<keyword evidence="5" id="KW-1185">Reference proteome</keyword>
<evidence type="ECO:0000256" key="1">
    <source>
        <dbReference type="SAM" id="MobiDB-lite"/>
    </source>
</evidence>
<proteinExistence type="predicted"/>
<dbReference type="Pfam" id="PF18718">
    <property type="entry name" value="CxC5"/>
    <property type="match status" value="1"/>
</dbReference>
<dbReference type="EMBL" id="JARIHO010000031">
    <property type="protein sequence ID" value="KAJ7336318.1"/>
    <property type="molecule type" value="Genomic_DNA"/>
</dbReference>
<reference evidence="4" key="1">
    <citation type="submission" date="2023-03" db="EMBL/GenBank/DDBJ databases">
        <title>Massive genome expansion in bonnet fungi (Mycena s.s.) driven by repeated elements and novel gene families across ecological guilds.</title>
        <authorList>
            <consortium name="Lawrence Berkeley National Laboratory"/>
            <person name="Harder C.B."/>
            <person name="Miyauchi S."/>
            <person name="Viragh M."/>
            <person name="Kuo A."/>
            <person name="Thoen E."/>
            <person name="Andreopoulos B."/>
            <person name="Lu D."/>
            <person name="Skrede I."/>
            <person name="Drula E."/>
            <person name="Henrissat B."/>
            <person name="Morin E."/>
            <person name="Kohler A."/>
            <person name="Barry K."/>
            <person name="LaButti K."/>
            <person name="Morin E."/>
            <person name="Salamov A."/>
            <person name="Lipzen A."/>
            <person name="Mereny Z."/>
            <person name="Hegedus B."/>
            <person name="Baldrian P."/>
            <person name="Stursova M."/>
            <person name="Weitz H."/>
            <person name="Taylor A."/>
            <person name="Grigoriev I.V."/>
            <person name="Nagy L.G."/>
            <person name="Martin F."/>
            <person name="Kauserud H."/>
        </authorList>
    </citation>
    <scope>NUCLEOTIDE SEQUENCE</scope>
    <source>
        <strain evidence="4">CBHHK002</strain>
    </source>
</reference>
<comment type="caution">
    <text evidence="4">The sequence shown here is derived from an EMBL/GenBank/DDBJ whole genome shotgun (WGS) entry which is preliminary data.</text>
</comment>
<evidence type="ECO:0008006" key="6">
    <source>
        <dbReference type="Google" id="ProtNLM"/>
    </source>
</evidence>
<feature type="region of interest" description="Disordered" evidence="1">
    <location>
        <begin position="320"/>
        <end position="346"/>
    </location>
</feature>
<evidence type="ECO:0000259" key="3">
    <source>
        <dbReference type="Pfam" id="PF18721"/>
    </source>
</evidence>
<feature type="domain" description="CxC5 like cysteine cluster associated with KDZ" evidence="2">
    <location>
        <begin position="10"/>
        <end position="129"/>
    </location>
</feature>
<feature type="domain" description="CxC6 like cysteine cluster associated with KDZ" evidence="3">
    <location>
        <begin position="226"/>
        <end position="289"/>
    </location>
</feature>